<keyword evidence="1" id="KW-0547">Nucleotide-binding</keyword>
<reference evidence="4" key="2">
    <citation type="submission" date="2024-06" db="UniProtKB">
        <authorList>
            <consortium name="EnsemblMetazoa"/>
        </authorList>
    </citation>
    <scope>IDENTIFICATION</scope>
</reference>
<sequence length="220" mass="25129">MAEPQGHSSSALPNEYKVILIGAVGVGKTSLLMRYVHNEFQETPNKFVSEEKKTITINGKEIVLYLWDTAGQDRYRTLTRRYYENTDAVMVVYSSVEEESFREIQDYWFQELQHYLKYDDESVPILLVANKSDLISPDVDTVHFGTAKELALQKGLLHPIECSAKTGHNVKQAFHVIATALFKKSQPSRKPNVSSVTRRQCSCMNRSSDQKSERLHVDNN</sequence>
<evidence type="ECO:0000313" key="4">
    <source>
        <dbReference type="EnsemblMetazoa" id="XP_003389342.1"/>
    </source>
</evidence>
<dbReference type="CDD" id="cd00154">
    <property type="entry name" value="Rab"/>
    <property type="match status" value="1"/>
</dbReference>
<dbReference type="PROSITE" id="PS51420">
    <property type="entry name" value="RHO"/>
    <property type="match status" value="1"/>
</dbReference>
<dbReference type="GO" id="GO:0005525">
    <property type="term" value="F:GTP binding"/>
    <property type="evidence" value="ECO:0007669"/>
    <property type="project" value="UniProtKB-KW"/>
</dbReference>
<keyword evidence="5" id="KW-1185">Reference proteome</keyword>
<evidence type="ECO:0000256" key="3">
    <source>
        <dbReference type="SAM" id="MobiDB-lite"/>
    </source>
</evidence>
<reference evidence="5" key="1">
    <citation type="journal article" date="2010" name="Nature">
        <title>The Amphimedon queenslandica genome and the evolution of animal complexity.</title>
        <authorList>
            <person name="Srivastava M."/>
            <person name="Simakov O."/>
            <person name="Chapman J."/>
            <person name="Fahey B."/>
            <person name="Gauthier M.E."/>
            <person name="Mitros T."/>
            <person name="Richards G.S."/>
            <person name="Conaco C."/>
            <person name="Dacre M."/>
            <person name="Hellsten U."/>
            <person name="Larroux C."/>
            <person name="Putnam N.H."/>
            <person name="Stanke M."/>
            <person name="Adamska M."/>
            <person name="Darling A."/>
            <person name="Degnan S.M."/>
            <person name="Oakley T.H."/>
            <person name="Plachetzki D.C."/>
            <person name="Zhai Y."/>
            <person name="Adamski M."/>
            <person name="Calcino A."/>
            <person name="Cummins S.F."/>
            <person name="Goodstein D.M."/>
            <person name="Harris C."/>
            <person name="Jackson D.J."/>
            <person name="Leys S.P."/>
            <person name="Shu S."/>
            <person name="Woodcroft B.J."/>
            <person name="Vervoort M."/>
            <person name="Kosik K.S."/>
            <person name="Manning G."/>
            <person name="Degnan B.M."/>
            <person name="Rokhsar D.S."/>
        </authorList>
    </citation>
    <scope>NUCLEOTIDE SEQUENCE [LARGE SCALE GENOMIC DNA]</scope>
</reference>
<gene>
    <name evidence="4" type="primary">100639074</name>
</gene>
<dbReference type="Proteomes" id="UP000007879">
    <property type="component" value="Unassembled WGS sequence"/>
</dbReference>
<dbReference type="SMART" id="SM00174">
    <property type="entry name" value="RHO"/>
    <property type="match status" value="1"/>
</dbReference>
<dbReference type="PROSITE" id="PS51417">
    <property type="entry name" value="ARF"/>
    <property type="match status" value="1"/>
</dbReference>
<accession>A0AAN0IHK1</accession>
<feature type="region of interest" description="Disordered" evidence="3">
    <location>
        <begin position="187"/>
        <end position="220"/>
    </location>
</feature>
<feature type="compositionally biased region" description="Polar residues" evidence="3">
    <location>
        <begin position="188"/>
        <end position="207"/>
    </location>
</feature>
<protein>
    <submittedName>
        <fullName evidence="4">Uncharacterized protein</fullName>
    </submittedName>
</protein>
<keyword evidence="2" id="KW-0342">GTP-binding</keyword>
<dbReference type="SUPFAM" id="SSF52540">
    <property type="entry name" value="P-loop containing nucleoside triphosphate hydrolases"/>
    <property type="match status" value="1"/>
</dbReference>
<dbReference type="SMART" id="SM00173">
    <property type="entry name" value="RAS"/>
    <property type="match status" value="1"/>
</dbReference>
<dbReference type="InterPro" id="IPR050227">
    <property type="entry name" value="Rab"/>
</dbReference>
<organism evidence="4 5">
    <name type="scientific">Amphimedon queenslandica</name>
    <name type="common">Sponge</name>
    <dbReference type="NCBI Taxonomy" id="400682"/>
    <lineage>
        <taxon>Eukaryota</taxon>
        <taxon>Metazoa</taxon>
        <taxon>Porifera</taxon>
        <taxon>Demospongiae</taxon>
        <taxon>Heteroscleromorpha</taxon>
        <taxon>Haplosclerida</taxon>
        <taxon>Niphatidae</taxon>
        <taxon>Amphimedon</taxon>
    </lineage>
</organism>
<proteinExistence type="predicted"/>
<dbReference type="PROSITE" id="PS51421">
    <property type="entry name" value="RAS"/>
    <property type="match status" value="1"/>
</dbReference>
<evidence type="ECO:0000256" key="2">
    <source>
        <dbReference type="ARBA" id="ARBA00023134"/>
    </source>
</evidence>
<dbReference type="InterPro" id="IPR005225">
    <property type="entry name" value="Small_GTP-bd"/>
</dbReference>
<dbReference type="NCBIfam" id="TIGR00231">
    <property type="entry name" value="small_GTP"/>
    <property type="match status" value="1"/>
</dbReference>
<dbReference type="InterPro" id="IPR027417">
    <property type="entry name" value="P-loop_NTPase"/>
</dbReference>
<dbReference type="EnsemblMetazoa" id="XM_003389294.3">
    <property type="protein sequence ID" value="XP_003389342.1"/>
    <property type="gene ID" value="LOC100639074"/>
</dbReference>
<dbReference type="GO" id="GO:0003924">
    <property type="term" value="F:GTPase activity"/>
    <property type="evidence" value="ECO:0007669"/>
    <property type="project" value="InterPro"/>
</dbReference>
<evidence type="ECO:0000313" key="5">
    <source>
        <dbReference type="Proteomes" id="UP000007879"/>
    </source>
</evidence>
<dbReference type="Pfam" id="PF00071">
    <property type="entry name" value="Ras"/>
    <property type="match status" value="1"/>
</dbReference>
<dbReference type="SMART" id="SM00175">
    <property type="entry name" value="RAB"/>
    <property type="match status" value="1"/>
</dbReference>
<dbReference type="PANTHER" id="PTHR47977">
    <property type="entry name" value="RAS-RELATED PROTEIN RAB"/>
    <property type="match status" value="1"/>
</dbReference>
<dbReference type="AlphaFoldDB" id="A0AAN0IHK1"/>
<dbReference type="FunFam" id="3.40.50.300:FF:001329">
    <property type="entry name" value="Small GTP-binding protein, putative"/>
    <property type="match status" value="1"/>
</dbReference>
<feature type="compositionally biased region" description="Basic and acidic residues" evidence="3">
    <location>
        <begin position="208"/>
        <end position="220"/>
    </location>
</feature>
<dbReference type="PRINTS" id="PR00449">
    <property type="entry name" value="RASTRNSFRMNG"/>
</dbReference>
<dbReference type="SMART" id="SM00177">
    <property type="entry name" value="ARF"/>
    <property type="match status" value="1"/>
</dbReference>
<dbReference type="PROSITE" id="PS51419">
    <property type="entry name" value="RAB"/>
    <property type="match status" value="1"/>
</dbReference>
<dbReference type="Gene3D" id="3.40.50.300">
    <property type="entry name" value="P-loop containing nucleotide triphosphate hydrolases"/>
    <property type="match status" value="1"/>
</dbReference>
<evidence type="ECO:0000256" key="1">
    <source>
        <dbReference type="ARBA" id="ARBA00022741"/>
    </source>
</evidence>
<name>A0AAN0IHK1_AMPQE</name>
<dbReference type="InterPro" id="IPR001806">
    <property type="entry name" value="Small_GTPase"/>
</dbReference>